<dbReference type="PANTHER" id="PTHR31477:SF1">
    <property type="entry name" value="CENTROSOMAL PROTEIN OF 44 KDA"/>
    <property type="match status" value="1"/>
</dbReference>
<organism evidence="11 12">
    <name type="scientific">Owenia fusiformis</name>
    <name type="common">Polychaete worm</name>
    <dbReference type="NCBI Taxonomy" id="6347"/>
    <lineage>
        <taxon>Eukaryota</taxon>
        <taxon>Metazoa</taxon>
        <taxon>Spiralia</taxon>
        <taxon>Lophotrochozoa</taxon>
        <taxon>Annelida</taxon>
        <taxon>Polychaeta</taxon>
        <taxon>Sedentaria</taxon>
        <taxon>Canalipalpata</taxon>
        <taxon>Sabellida</taxon>
        <taxon>Oweniida</taxon>
        <taxon>Oweniidae</taxon>
        <taxon>Owenia</taxon>
    </lineage>
</organism>
<evidence type="ECO:0000256" key="2">
    <source>
        <dbReference type="ARBA" id="ARBA00004214"/>
    </source>
</evidence>
<feature type="compositionally biased region" description="Polar residues" evidence="9">
    <location>
        <begin position="396"/>
        <end position="406"/>
    </location>
</feature>
<feature type="compositionally biased region" description="Polar residues" evidence="9">
    <location>
        <begin position="131"/>
        <end position="158"/>
    </location>
</feature>
<dbReference type="InterPro" id="IPR033603">
    <property type="entry name" value="CEP44"/>
</dbReference>
<dbReference type="PANTHER" id="PTHR31477">
    <property type="entry name" value="CENTROSOMAL PROTEIN OF 44 KDA"/>
    <property type="match status" value="1"/>
</dbReference>
<dbReference type="EMBL" id="CAIIXF020000002">
    <property type="protein sequence ID" value="CAH1777138.1"/>
    <property type="molecule type" value="Genomic_DNA"/>
</dbReference>
<comment type="subcellular location">
    <subcellularLocation>
        <location evidence="1">Cytoplasm</location>
        <location evidence="1">Cytoskeleton</location>
        <location evidence="1">Microtubule organizing center</location>
        <location evidence="1">Centrosome</location>
        <location evidence="1">Centriole</location>
    </subcellularLocation>
    <subcellularLocation>
        <location evidence="3">Cytoplasm</location>
        <location evidence="3">Cytoskeleton</location>
        <location evidence="3">Spindle pole</location>
    </subcellularLocation>
    <subcellularLocation>
        <location evidence="2">Midbody</location>
    </subcellularLocation>
</comment>
<name>A0A8S4N8Q6_OWEFU</name>
<dbReference type="GO" id="GO:0005814">
    <property type="term" value="C:centriole"/>
    <property type="evidence" value="ECO:0007669"/>
    <property type="project" value="UniProtKB-SubCell"/>
</dbReference>
<comment type="caution">
    <text evidence="11">The sequence shown here is derived from an EMBL/GenBank/DDBJ whole genome shotgun (WGS) entry which is preliminary data.</text>
</comment>
<keyword evidence="12" id="KW-1185">Reference proteome</keyword>
<gene>
    <name evidence="11" type="ORF">OFUS_LOCUS4222</name>
</gene>
<comment type="function">
    <text evidence="8">Centriole-enriched microtubule-binding protein involved in centriole biogenesis. In collaboration with CEP295 and POC1B, is required for the centriole-to-centrosome conversion by ensuring the formation of bona fide centriole wall. Functions as a linker component that maintains centrosome cohesion. Associates with CROCC and regulates its stability and localization to the centrosome.</text>
</comment>
<dbReference type="InterPro" id="IPR029157">
    <property type="entry name" value="CEP44_CC"/>
</dbReference>
<evidence type="ECO:0000256" key="8">
    <source>
        <dbReference type="ARBA" id="ARBA00046235"/>
    </source>
</evidence>
<protein>
    <recommendedName>
        <fullName evidence="4">Centrosomal protein of 44 kDa</fullName>
    </recommendedName>
</protein>
<evidence type="ECO:0000313" key="11">
    <source>
        <dbReference type="EMBL" id="CAH1777138.1"/>
    </source>
</evidence>
<keyword evidence="5" id="KW-0963">Cytoplasm</keyword>
<evidence type="ECO:0000256" key="4">
    <source>
        <dbReference type="ARBA" id="ARBA00014053"/>
    </source>
</evidence>
<evidence type="ECO:0000256" key="3">
    <source>
        <dbReference type="ARBA" id="ARBA00004647"/>
    </source>
</evidence>
<evidence type="ECO:0000256" key="5">
    <source>
        <dbReference type="ARBA" id="ARBA00022490"/>
    </source>
</evidence>
<proteinExistence type="predicted"/>
<keyword evidence="6" id="KW-0175">Coiled coil</keyword>
<dbReference type="GO" id="GO:0010457">
    <property type="term" value="P:centriole-centriole cohesion"/>
    <property type="evidence" value="ECO:0007669"/>
    <property type="project" value="TreeGrafter"/>
</dbReference>
<dbReference type="OrthoDB" id="259598at2759"/>
<feature type="region of interest" description="Disordered" evidence="9">
    <location>
        <begin position="383"/>
        <end position="406"/>
    </location>
</feature>
<dbReference type="GO" id="GO:0007099">
    <property type="term" value="P:centriole replication"/>
    <property type="evidence" value="ECO:0007669"/>
    <property type="project" value="TreeGrafter"/>
</dbReference>
<feature type="domain" description="Centrosomal CEP44" evidence="10">
    <location>
        <begin position="5"/>
        <end position="119"/>
    </location>
</feature>
<evidence type="ECO:0000256" key="9">
    <source>
        <dbReference type="SAM" id="MobiDB-lite"/>
    </source>
</evidence>
<feature type="region of interest" description="Disordered" evidence="9">
    <location>
        <begin position="329"/>
        <end position="351"/>
    </location>
</feature>
<evidence type="ECO:0000256" key="1">
    <source>
        <dbReference type="ARBA" id="ARBA00004114"/>
    </source>
</evidence>
<dbReference type="Proteomes" id="UP000749559">
    <property type="component" value="Unassembled WGS sequence"/>
</dbReference>
<dbReference type="GO" id="GO:0030496">
    <property type="term" value="C:midbody"/>
    <property type="evidence" value="ECO:0007669"/>
    <property type="project" value="UniProtKB-SubCell"/>
</dbReference>
<keyword evidence="7" id="KW-0206">Cytoskeleton</keyword>
<evidence type="ECO:0000256" key="6">
    <source>
        <dbReference type="ARBA" id="ARBA00023054"/>
    </source>
</evidence>
<evidence type="ECO:0000256" key="7">
    <source>
        <dbReference type="ARBA" id="ARBA00023212"/>
    </source>
</evidence>
<evidence type="ECO:0000313" key="12">
    <source>
        <dbReference type="Proteomes" id="UP000749559"/>
    </source>
</evidence>
<reference evidence="11" key="1">
    <citation type="submission" date="2022-03" db="EMBL/GenBank/DDBJ databases">
        <authorList>
            <person name="Martin C."/>
        </authorList>
    </citation>
    <scope>NUCLEOTIDE SEQUENCE</scope>
</reference>
<dbReference type="GO" id="GO:0005813">
    <property type="term" value="C:centrosome"/>
    <property type="evidence" value="ECO:0007669"/>
    <property type="project" value="TreeGrafter"/>
</dbReference>
<dbReference type="AlphaFoldDB" id="A0A8S4N8Q6"/>
<dbReference type="GO" id="GO:0000922">
    <property type="term" value="C:spindle pole"/>
    <property type="evidence" value="ECO:0007669"/>
    <property type="project" value="UniProtKB-SubCell"/>
</dbReference>
<feature type="region of interest" description="Disordered" evidence="9">
    <location>
        <begin position="126"/>
        <end position="160"/>
    </location>
</feature>
<evidence type="ECO:0000259" key="10">
    <source>
        <dbReference type="Pfam" id="PF15007"/>
    </source>
</evidence>
<sequence>MTTGDIKNNIRKLQLSLKLAKYPETDDLDITSLSKGQAATYLPIYHYLFTNYSVALAERLSEKNVELFSKTDLSFMQAVYKILRDVFNYKPPVTKDQFFSAGFAERKIIMCSEIIDTIRLQFKPPKPKSKLNCSLLSSQTRPSAQTSSTHNKSASATKETPVLFKKPESPPLQQRVAPLQQHVDAVTYGEDKCASATSLPLPQVIREPVSVRGCEKQPIGPIPAHIWQEKGYHTYNTPSIARVQSAFVEVVNIPKGETANSPRVLDIMAHTPARGSIQHTDMGARDYVETANTFAHTEQLNRILEMLDERTGQIQSMQHRLNDLEQHLPKIKPPSLDFDDTQPMHSPKKENIDNHLRNERKMDDILARLVLLETRMQIVESKMNNNTLDSKERNRQVLSDQSNQEN</sequence>
<accession>A0A8S4N8Q6</accession>
<dbReference type="Pfam" id="PF15007">
    <property type="entry name" value="CEP44"/>
    <property type="match status" value="1"/>
</dbReference>